<dbReference type="GO" id="GO:0003677">
    <property type="term" value="F:DNA binding"/>
    <property type="evidence" value="ECO:0007669"/>
    <property type="project" value="InterPro"/>
</dbReference>
<evidence type="ECO:0000259" key="1">
    <source>
        <dbReference type="Pfam" id="PF12728"/>
    </source>
</evidence>
<reference evidence="2 3" key="1">
    <citation type="journal article" date="2020" name="Front. Microbiol.">
        <title>Single-cell genomics of novel Actinobacteria with the Wood-Ljungdahl pathway discovered in a serpentinizing system.</title>
        <authorList>
            <person name="Merino N."/>
            <person name="Kawai M."/>
            <person name="Boyd E.S."/>
            <person name="Colman D.R."/>
            <person name="McGlynn S.E."/>
            <person name="Nealson K.H."/>
            <person name="Kurokawa K."/>
            <person name="Hongoh Y."/>
        </authorList>
    </citation>
    <scope>NUCLEOTIDE SEQUENCE [LARGE SCALE GENOMIC DNA]</scope>
    <source>
        <strain evidence="2 3">S34</strain>
    </source>
</reference>
<dbReference type="NCBIfam" id="TIGR01764">
    <property type="entry name" value="excise"/>
    <property type="match status" value="1"/>
</dbReference>
<dbReference type="Proteomes" id="UP000588083">
    <property type="component" value="Unassembled WGS sequence"/>
</dbReference>
<dbReference type="Pfam" id="PF12728">
    <property type="entry name" value="HTH_17"/>
    <property type="match status" value="1"/>
</dbReference>
<name>A0A6V8PG38_9ACTN</name>
<proteinExistence type="predicted"/>
<dbReference type="InterPro" id="IPR009061">
    <property type="entry name" value="DNA-bd_dom_put_sf"/>
</dbReference>
<feature type="domain" description="Helix-turn-helix" evidence="1">
    <location>
        <begin position="50"/>
        <end position="98"/>
    </location>
</feature>
<evidence type="ECO:0000313" key="3">
    <source>
        <dbReference type="Proteomes" id="UP000588083"/>
    </source>
</evidence>
<comment type="caution">
    <text evidence="2">The sequence shown here is derived from an EMBL/GenBank/DDBJ whole genome shotgun (WGS) entry which is preliminary data.</text>
</comment>
<dbReference type="InterPro" id="IPR010093">
    <property type="entry name" value="SinI_DNA-bd"/>
</dbReference>
<dbReference type="RefSeq" id="WP_176238402.1">
    <property type="nucleotide sequence ID" value="NZ_BLRZ01000485.1"/>
</dbReference>
<gene>
    <name evidence="2" type="ORF">HKBW3S34_02580</name>
</gene>
<dbReference type="EMBL" id="BLRZ01000485">
    <property type="protein sequence ID" value="GFP31659.1"/>
    <property type="molecule type" value="Genomic_DNA"/>
</dbReference>
<dbReference type="InterPro" id="IPR041657">
    <property type="entry name" value="HTH_17"/>
</dbReference>
<sequence>MLTARKVYEEILDMPIRERERLFSIIARLGFEKEHYTHAEVFSDIRRSPFTIKEAAEYLEVAEITVRRWVKDGILKHNWIGKNIVFDPDALKAFKQQRQD</sequence>
<dbReference type="Gene3D" id="1.10.1660.10">
    <property type="match status" value="1"/>
</dbReference>
<accession>A0A6V8PG38</accession>
<protein>
    <recommendedName>
        <fullName evidence="1">Helix-turn-helix domain-containing protein</fullName>
    </recommendedName>
</protein>
<dbReference type="AlphaFoldDB" id="A0A6V8PG38"/>
<dbReference type="SUPFAM" id="SSF46955">
    <property type="entry name" value="Putative DNA-binding domain"/>
    <property type="match status" value="1"/>
</dbReference>
<keyword evidence="3" id="KW-1185">Reference proteome</keyword>
<organism evidence="2 3">
    <name type="scientific">Candidatus Hakubella thermalkaliphila</name>
    <dbReference type="NCBI Taxonomy" id="2754717"/>
    <lineage>
        <taxon>Bacteria</taxon>
        <taxon>Bacillati</taxon>
        <taxon>Actinomycetota</taxon>
        <taxon>Actinomycetota incertae sedis</taxon>
        <taxon>Candidatus Hakubellales</taxon>
        <taxon>Candidatus Hakubellaceae</taxon>
        <taxon>Candidatus Hakubella</taxon>
    </lineage>
</organism>
<evidence type="ECO:0000313" key="2">
    <source>
        <dbReference type="EMBL" id="GFP31659.1"/>
    </source>
</evidence>